<protein>
    <submittedName>
        <fullName evidence="3">Chemotaxis protein CheX</fullName>
    </submittedName>
</protein>
<organism evidence="3 4">
    <name type="scientific">Aquibacillus rhizosphaerae</name>
    <dbReference type="NCBI Taxonomy" id="3051431"/>
    <lineage>
        <taxon>Bacteria</taxon>
        <taxon>Bacillati</taxon>
        <taxon>Bacillota</taxon>
        <taxon>Bacilli</taxon>
        <taxon>Bacillales</taxon>
        <taxon>Bacillaceae</taxon>
        <taxon>Aquibacillus</taxon>
    </lineage>
</organism>
<gene>
    <name evidence="3" type="ORF">QQS35_02585</name>
</gene>
<dbReference type="RefSeq" id="WP_285930201.1">
    <property type="nucleotide sequence ID" value="NZ_JASTZU010000012.1"/>
</dbReference>
<feature type="domain" description="Chemotaxis phosphatase CheX-like" evidence="2">
    <location>
        <begin position="49"/>
        <end position="125"/>
    </location>
</feature>
<dbReference type="InterPro" id="IPR038756">
    <property type="entry name" value="CheX-like"/>
</dbReference>
<dbReference type="InterPro" id="IPR028051">
    <property type="entry name" value="CheX-like_dom"/>
</dbReference>
<dbReference type="PANTHER" id="PTHR39452:SF1">
    <property type="entry name" value="CHEY-P PHOSPHATASE CHEX"/>
    <property type="match status" value="1"/>
</dbReference>
<name>A0ABT7L419_9BACI</name>
<evidence type="ECO:0000313" key="3">
    <source>
        <dbReference type="EMBL" id="MDL4839350.1"/>
    </source>
</evidence>
<keyword evidence="1" id="KW-0145">Chemotaxis</keyword>
<dbReference type="Pfam" id="PF13690">
    <property type="entry name" value="CheX"/>
    <property type="match status" value="1"/>
</dbReference>
<proteinExistence type="predicted"/>
<accession>A0ABT7L419</accession>
<dbReference type="InterPro" id="IPR028976">
    <property type="entry name" value="CheC-like_sf"/>
</dbReference>
<dbReference type="CDD" id="cd17906">
    <property type="entry name" value="CheX"/>
    <property type="match status" value="1"/>
</dbReference>
<comment type="caution">
    <text evidence="3">The sequence shown here is derived from an EMBL/GenBank/DDBJ whole genome shotgun (WGS) entry which is preliminary data.</text>
</comment>
<dbReference type="EMBL" id="JASTZU010000012">
    <property type="protein sequence ID" value="MDL4839350.1"/>
    <property type="molecule type" value="Genomic_DNA"/>
</dbReference>
<dbReference type="SUPFAM" id="SSF103039">
    <property type="entry name" value="CheC-like"/>
    <property type="match status" value="1"/>
</dbReference>
<dbReference type="Proteomes" id="UP001235343">
    <property type="component" value="Unassembled WGS sequence"/>
</dbReference>
<evidence type="ECO:0000313" key="4">
    <source>
        <dbReference type="Proteomes" id="UP001235343"/>
    </source>
</evidence>
<reference evidence="3 4" key="1">
    <citation type="submission" date="2023-06" db="EMBL/GenBank/DDBJ databases">
        <title>Aquibacillus rhizosphaerae LR5S19.</title>
        <authorList>
            <person name="Sun J.-Q."/>
        </authorList>
    </citation>
    <scope>NUCLEOTIDE SEQUENCE [LARGE SCALE GENOMIC DNA]</scope>
    <source>
        <strain evidence="3 4">LR5S19</strain>
    </source>
</reference>
<sequence>MTTTNEININQIIKEIYNGTIKSVKNVIPIEPTIGGPQLSEKPLHVKFGVLIGFTGDIKGELIVQAEPELFGKIGEAMFGMPLSEEMLDSFSGELGNMIAGSLSTHVAESGINTDITHPTVLNGDVKLTGFKRALLVTVTYPSLGEVKLSLTLNQ</sequence>
<dbReference type="Gene3D" id="3.40.1550.10">
    <property type="entry name" value="CheC-like"/>
    <property type="match status" value="1"/>
</dbReference>
<dbReference type="PANTHER" id="PTHR39452">
    <property type="entry name" value="CHEY-P PHOSPHATASE CHEX"/>
    <property type="match status" value="1"/>
</dbReference>
<keyword evidence="4" id="KW-1185">Reference proteome</keyword>
<evidence type="ECO:0000259" key="2">
    <source>
        <dbReference type="Pfam" id="PF13690"/>
    </source>
</evidence>
<evidence type="ECO:0000256" key="1">
    <source>
        <dbReference type="ARBA" id="ARBA00022500"/>
    </source>
</evidence>